<comment type="caution">
    <text evidence="5">The sequence shown here is derived from an EMBL/GenBank/DDBJ whole genome shotgun (WGS) entry which is preliminary data.</text>
</comment>
<evidence type="ECO:0000256" key="1">
    <source>
        <dbReference type="SAM" id="Coils"/>
    </source>
</evidence>
<dbReference type="Pfam" id="PF25881">
    <property type="entry name" value="HH_YBHG"/>
    <property type="match status" value="1"/>
</dbReference>
<dbReference type="PANTHER" id="PTHR30438:SF1">
    <property type="entry name" value="36 KDA ANTIGEN"/>
    <property type="match status" value="1"/>
</dbReference>
<reference evidence="5" key="1">
    <citation type="submission" date="2022-07" db="EMBL/GenBank/DDBJ databases">
        <title>Tahibacter sp., a new gammaproteobacterium isolated from the silt sample collected at pig farm.</title>
        <authorList>
            <person name="Chen H."/>
        </authorList>
    </citation>
    <scope>NUCLEOTIDE SEQUENCE</scope>
    <source>
        <strain evidence="5">P2K</strain>
    </source>
</reference>
<proteinExistence type="predicted"/>
<dbReference type="Gene3D" id="1.10.287.470">
    <property type="entry name" value="Helix hairpin bin"/>
    <property type="match status" value="2"/>
</dbReference>
<feature type="region of interest" description="Disordered" evidence="2">
    <location>
        <begin position="1"/>
        <end position="23"/>
    </location>
</feature>
<dbReference type="Gene3D" id="2.40.50.100">
    <property type="match status" value="2"/>
</dbReference>
<dbReference type="PANTHER" id="PTHR30438">
    <property type="entry name" value="36 KDA ANTIGEN-RELATED"/>
    <property type="match status" value="1"/>
</dbReference>
<name>A0ABT1QLM1_9GAMM</name>
<dbReference type="Proteomes" id="UP001165498">
    <property type="component" value="Unassembled WGS sequence"/>
</dbReference>
<feature type="coiled-coil region" evidence="1">
    <location>
        <begin position="200"/>
        <end position="227"/>
    </location>
</feature>
<dbReference type="Gene3D" id="2.40.30.170">
    <property type="match status" value="1"/>
</dbReference>
<keyword evidence="3" id="KW-0812">Transmembrane</keyword>
<feature type="domain" description="YbhG-like alpha-helical hairpin" evidence="4">
    <location>
        <begin position="104"/>
        <end position="219"/>
    </location>
</feature>
<dbReference type="InterPro" id="IPR059052">
    <property type="entry name" value="HH_YbhG-like"/>
</dbReference>
<keyword evidence="1" id="KW-0175">Coiled coil</keyword>
<accession>A0ABT1QLM1</accession>
<keyword evidence="3" id="KW-0472">Membrane</keyword>
<gene>
    <name evidence="5" type="ORF">NM961_01745</name>
</gene>
<feature type="transmembrane region" description="Helical" evidence="3">
    <location>
        <begin position="28"/>
        <end position="48"/>
    </location>
</feature>
<dbReference type="SUPFAM" id="SSF111369">
    <property type="entry name" value="HlyD-like secretion proteins"/>
    <property type="match status" value="2"/>
</dbReference>
<keyword evidence="3" id="KW-1133">Transmembrane helix</keyword>
<dbReference type="RefSeq" id="WP_255910564.1">
    <property type="nucleotide sequence ID" value="NZ_JANFQO010000001.1"/>
</dbReference>
<feature type="compositionally biased region" description="Pro residues" evidence="2">
    <location>
        <begin position="1"/>
        <end position="12"/>
    </location>
</feature>
<sequence>MSEPAAPSPPEPLAARRGAAPGTGSRRWWILPVLLLLVIAAGLWLAFLHPGADQVQGMADADSIHVAAKISARVLKLHVREGERVRADQLLFELDSPEVLAKQRQAQAVLDAASAQESKALEGARAEEIRAAQANWSRAVAASEIAQSTARRLDTLFNEGVVTRQRRDEARAQSAGAVAAQQAARAQYDQALAGLRKQDQAAAAAQVRQAEAAIAEVEAAKAEMRALAPLDAEVEKRLAEVGELVPAGYPVFTLIDVDHLWVALNLREDQFAAVQVDQVVHGDIPALGRRNVAFRIYYIAPAGDYATWRATRQSRGYDIKSFEVRARPVEPVANFRPGMSVLFPWPPK</sequence>
<organism evidence="5 6">
    <name type="scientific">Tahibacter harae</name>
    <dbReference type="NCBI Taxonomy" id="2963937"/>
    <lineage>
        <taxon>Bacteria</taxon>
        <taxon>Pseudomonadati</taxon>
        <taxon>Pseudomonadota</taxon>
        <taxon>Gammaproteobacteria</taxon>
        <taxon>Lysobacterales</taxon>
        <taxon>Rhodanobacteraceae</taxon>
        <taxon>Tahibacter</taxon>
    </lineage>
</organism>
<evidence type="ECO:0000256" key="2">
    <source>
        <dbReference type="SAM" id="MobiDB-lite"/>
    </source>
</evidence>
<evidence type="ECO:0000313" key="5">
    <source>
        <dbReference type="EMBL" id="MCQ4163423.1"/>
    </source>
</evidence>
<evidence type="ECO:0000259" key="4">
    <source>
        <dbReference type="Pfam" id="PF25881"/>
    </source>
</evidence>
<keyword evidence="6" id="KW-1185">Reference proteome</keyword>
<dbReference type="EMBL" id="JANFQO010000001">
    <property type="protein sequence ID" value="MCQ4163423.1"/>
    <property type="molecule type" value="Genomic_DNA"/>
</dbReference>
<protein>
    <submittedName>
        <fullName evidence="5">Efflux RND transporter periplasmic adaptor subunit</fullName>
    </submittedName>
</protein>
<evidence type="ECO:0000313" key="6">
    <source>
        <dbReference type="Proteomes" id="UP001165498"/>
    </source>
</evidence>
<evidence type="ECO:0000256" key="3">
    <source>
        <dbReference type="SAM" id="Phobius"/>
    </source>
</evidence>